<keyword evidence="2" id="KW-0547">Nucleotide-binding</keyword>
<sequence length="259" mass="29350">QTTNSTIIQNLLEKLKSQLPFVDNWQRHPASLSGGQMEMLNIVTALSTKPELLLIDDGLSYLNQNLKEYWINFIKKEISSSCIVIWFTSDYNDLTFGDISWMLSLSDFSKISSLPFENLSYNYNHLRGRLRLVIDNISFAYEDSDSPVIKNWSCDINQARSIGLIGENGKGKTTLSQLITKILSLQSGSINLSIDGKSPSVAMLDQFPERMIGPESLENFISELISNEKLNQHLMKMCINKLKTSQINWDIIKSESTIN</sequence>
<dbReference type="AlphaFoldDB" id="A0A382Z4J6"/>
<accession>A0A382Z4J6</accession>
<protein>
    <recommendedName>
        <fullName evidence="4">ABC transporter domain-containing protein</fullName>
    </recommendedName>
</protein>
<keyword evidence="1" id="KW-0813">Transport</keyword>
<dbReference type="GO" id="GO:0043190">
    <property type="term" value="C:ATP-binding cassette (ABC) transporter complex"/>
    <property type="evidence" value="ECO:0007669"/>
    <property type="project" value="TreeGrafter"/>
</dbReference>
<dbReference type="PANTHER" id="PTHR43553">
    <property type="entry name" value="HEAVY METAL TRANSPORTER"/>
    <property type="match status" value="1"/>
</dbReference>
<dbReference type="GO" id="GO:0016887">
    <property type="term" value="F:ATP hydrolysis activity"/>
    <property type="evidence" value="ECO:0007669"/>
    <property type="project" value="InterPro"/>
</dbReference>
<dbReference type="InterPro" id="IPR050095">
    <property type="entry name" value="ECF_ABC_transporter_ATP-bd"/>
</dbReference>
<dbReference type="GO" id="GO:0042626">
    <property type="term" value="F:ATPase-coupled transmembrane transporter activity"/>
    <property type="evidence" value="ECO:0007669"/>
    <property type="project" value="TreeGrafter"/>
</dbReference>
<evidence type="ECO:0000256" key="1">
    <source>
        <dbReference type="ARBA" id="ARBA00022448"/>
    </source>
</evidence>
<keyword evidence="3" id="KW-0067">ATP-binding</keyword>
<feature type="domain" description="ABC transporter" evidence="4">
    <location>
        <begin position="10"/>
        <end position="57"/>
    </location>
</feature>
<name>A0A382Z4J6_9ZZZZ</name>
<dbReference type="Gene3D" id="3.40.50.300">
    <property type="entry name" value="P-loop containing nucleotide triphosphate hydrolases"/>
    <property type="match status" value="2"/>
</dbReference>
<dbReference type="SUPFAM" id="SSF52540">
    <property type="entry name" value="P-loop containing nucleoside triphosphate hydrolases"/>
    <property type="match status" value="2"/>
</dbReference>
<evidence type="ECO:0000256" key="3">
    <source>
        <dbReference type="ARBA" id="ARBA00022840"/>
    </source>
</evidence>
<evidence type="ECO:0000256" key="2">
    <source>
        <dbReference type="ARBA" id="ARBA00022741"/>
    </source>
</evidence>
<dbReference type="Pfam" id="PF00005">
    <property type="entry name" value="ABC_tran"/>
    <property type="match status" value="2"/>
</dbReference>
<gene>
    <name evidence="5" type="ORF">METZ01_LOCUS443278</name>
</gene>
<feature type="non-terminal residue" evidence="5">
    <location>
        <position position="1"/>
    </location>
</feature>
<feature type="domain" description="ABC transporter" evidence="4">
    <location>
        <begin position="150"/>
        <end position="209"/>
    </location>
</feature>
<feature type="non-terminal residue" evidence="5">
    <location>
        <position position="259"/>
    </location>
</feature>
<evidence type="ECO:0000313" key="5">
    <source>
        <dbReference type="EMBL" id="SVD90424.1"/>
    </source>
</evidence>
<evidence type="ECO:0000259" key="4">
    <source>
        <dbReference type="Pfam" id="PF00005"/>
    </source>
</evidence>
<organism evidence="5">
    <name type="scientific">marine metagenome</name>
    <dbReference type="NCBI Taxonomy" id="408172"/>
    <lineage>
        <taxon>unclassified sequences</taxon>
        <taxon>metagenomes</taxon>
        <taxon>ecological metagenomes</taxon>
    </lineage>
</organism>
<proteinExistence type="predicted"/>
<dbReference type="EMBL" id="UINC01180968">
    <property type="protein sequence ID" value="SVD90424.1"/>
    <property type="molecule type" value="Genomic_DNA"/>
</dbReference>
<dbReference type="GO" id="GO:0005524">
    <property type="term" value="F:ATP binding"/>
    <property type="evidence" value="ECO:0007669"/>
    <property type="project" value="UniProtKB-KW"/>
</dbReference>
<dbReference type="InterPro" id="IPR003439">
    <property type="entry name" value="ABC_transporter-like_ATP-bd"/>
</dbReference>
<dbReference type="InterPro" id="IPR027417">
    <property type="entry name" value="P-loop_NTPase"/>
</dbReference>
<reference evidence="5" key="1">
    <citation type="submission" date="2018-05" db="EMBL/GenBank/DDBJ databases">
        <authorList>
            <person name="Lanie J.A."/>
            <person name="Ng W.-L."/>
            <person name="Kazmierczak K.M."/>
            <person name="Andrzejewski T.M."/>
            <person name="Davidsen T.M."/>
            <person name="Wayne K.J."/>
            <person name="Tettelin H."/>
            <person name="Glass J.I."/>
            <person name="Rusch D."/>
            <person name="Podicherti R."/>
            <person name="Tsui H.-C.T."/>
            <person name="Winkler M.E."/>
        </authorList>
    </citation>
    <scope>NUCLEOTIDE SEQUENCE</scope>
</reference>